<dbReference type="SMART" id="SM00360">
    <property type="entry name" value="RRM"/>
    <property type="match status" value="1"/>
</dbReference>
<dbReference type="InterPro" id="IPR012677">
    <property type="entry name" value="Nucleotide-bd_a/b_plait_sf"/>
</dbReference>
<name>A0A0V0QBE6_PSEPJ</name>
<dbReference type="GO" id="GO:0071011">
    <property type="term" value="C:precatalytic spliceosome"/>
    <property type="evidence" value="ECO:0007669"/>
    <property type="project" value="TreeGrafter"/>
</dbReference>
<protein>
    <recommendedName>
        <fullName evidence="4">RRM domain-containing protein</fullName>
    </recommendedName>
</protein>
<dbReference type="Proteomes" id="UP000054937">
    <property type="component" value="Unassembled WGS sequence"/>
</dbReference>
<dbReference type="GO" id="GO:0003723">
    <property type="term" value="F:RNA binding"/>
    <property type="evidence" value="ECO:0007669"/>
    <property type="project" value="UniProtKB-UniRule"/>
</dbReference>
<dbReference type="OMA" id="GSWHVDY"/>
<dbReference type="SUPFAM" id="SSF54928">
    <property type="entry name" value="RNA-binding domain, RBD"/>
    <property type="match status" value="1"/>
</dbReference>
<dbReference type="PANTHER" id="PTHR45880">
    <property type="entry name" value="RNA-BINDING MOTIF PROTEIN, X-LINKED 2"/>
    <property type="match status" value="1"/>
</dbReference>
<dbReference type="PANTHER" id="PTHR45880:SF1">
    <property type="entry name" value="RNA-BINDING MOTIF PROTEIN, X-LINKED 2"/>
    <property type="match status" value="1"/>
</dbReference>
<comment type="caution">
    <text evidence="5">The sequence shown here is derived from an EMBL/GenBank/DDBJ whole genome shotgun (WGS) entry which is preliminary data.</text>
</comment>
<gene>
    <name evidence="5" type="ORF">PPERSA_02492</name>
</gene>
<organism evidence="5 6">
    <name type="scientific">Pseudocohnilembus persalinus</name>
    <name type="common">Ciliate</name>
    <dbReference type="NCBI Taxonomy" id="266149"/>
    <lineage>
        <taxon>Eukaryota</taxon>
        <taxon>Sar</taxon>
        <taxon>Alveolata</taxon>
        <taxon>Ciliophora</taxon>
        <taxon>Intramacronucleata</taxon>
        <taxon>Oligohymenophorea</taxon>
        <taxon>Scuticociliatia</taxon>
        <taxon>Philasterida</taxon>
        <taxon>Pseudocohnilembidae</taxon>
        <taxon>Pseudocohnilembus</taxon>
    </lineage>
</organism>
<feature type="compositionally biased region" description="Basic residues" evidence="3">
    <location>
        <begin position="222"/>
        <end position="259"/>
    </location>
</feature>
<reference evidence="5 6" key="1">
    <citation type="journal article" date="2015" name="Sci. Rep.">
        <title>Genome of the facultative scuticociliatosis pathogen Pseudocohnilembus persalinus provides insight into its virulence through horizontal gene transfer.</title>
        <authorList>
            <person name="Xiong J."/>
            <person name="Wang G."/>
            <person name="Cheng J."/>
            <person name="Tian M."/>
            <person name="Pan X."/>
            <person name="Warren A."/>
            <person name="Jiang C."/>
            <person name="Yuan D."/>
            <person name="Miao W."/>
        </authorList>
    </citation>
    <scope>NUCLEOTIDE SEQUENCE [LARGE SCALE GENOMIC DNA]</scope>
    <source>
        <strain evidence="5">36N120E</strain>
    </source>
</reference>
<dbReference type="PROSITE" id="PS50102">
    <property type="entry name" value="RRM"/>
    <property type="match status" value="1"/>
</dbReference>
<evidence type="ECO:0000313" key="6">
    <source>
        <dbReference type="Proteomes" id="UP000054937"/>
    </source>
</evidence>
<dbReference type="EMBL" id="LDAU01000214">
    <property type="protein sequence ID" value="KRW99380.1"/>
    <property type="molecule type" value="Genomic_DNA"/>
</dbReference>
<proteinExistence type="predicted"/>
<accession>A0A0V0QBE6</accession>
<dbReference type="InterPro" id="IPR035979">
    <property type="entry name" value="RBD_domain_sf"/>
</dbReference>
<evidence type="ECO:0000256" key="2">
    <source>
        <dbReference type="PROSITE-ProRule" id="PRU00176"/>
    </source>
</evidence>
<evidence type="ECO:0000313" key="5">
    <source>
        <dbReference type="EMBL" id="KRW99380.1"/>
    </source>
</evidence>
<evidence type="ECO:0000259" key="4">
    <source>
        <dbReference type="PROSITE" id="PS50102"/>
    </source>
</evidence>
<sequence>MHTVQSIKNFRETELRNNTSEDASWHADYKDSAYIFIGGLDFRMSEGDISIVFSQFGEISDVHLVRDKQKGKSKGFCFLAYEDQRSTILAVDNFNGASVLGRILRVDHVKKFKPPKEYLNIKEDDQDFYDKLYKPSGPDGKGWGDFRQLSKEDQEHRKFEKEQEEIEERRNQNILKNINEISNKKIILDEDERWAKLFEEDLKKQELRNKIEEMQKQNEKLKNKKIKKEKKSKKDKKSKKEKKDKKEKKEKKDKKSKKSKQNDTN</sequence>
<dbReference type="InterPro" id="IPR000504">
    <property type="entry name" value="RRM_dom"/>
</dbReference>
<feature type="domain" description="RRM" evidence="4">
    <location>
        <begin position="33"/>
        <end position="111"/>
    </location>
</feature>
<evidence type="ECO:0000256" key="3">
    <source>
        <dbReference type="SAM" id="MobiDB-lite"/>
    </source>
</evidence>
<dbReference type="InterPro" id="IPR045844">
    <property type="entry name" value="RRM_Ist3-like"/>
</dbReference>
<dbReference type="InParanoid" id="A0A0V0QBE6"/>
<dbReference type="Gene3D" id="3.30.70.330">
    <property type="match status" value="1"/>
</dbReference>
<dbReference type="GO" id="GO:0071013">
    <property type="term" value="C:catalytic step 2 spliceosome"/>
    <property type="evidence" value="ECO:0007669"/>
    <property type="project" value="TreeGrafter"/>
</dbReference>
<dbReference type="CDD" id="cd12411">
    <property type="entry name" value="RRM_ist3_like"/>
    <property type="match status" value="1"/>
</dbReference>
<dbReference type="Pfam" id="PF00076">
    <property type="entry name" value="RRM_1"/>
    <property type="match status" value="1"/>
</dbReference>
<evidence type="ECO:0000256" key="1">
    <source>
        <dbReference type="ARBA" id="ARBA00022884"/>
    </source>
</evidence>
<keyword evidence="6" id="KW-1185">Reference proteome</keyword>
<dbReference type="FunCoup" id="A0A0V0QBE6">
    <property type="interactions" value="2"/>
</dbReference>
<feature type="region of interest" description="Disordered" evidence="3">
    <location>
        <begin position="213"/>
        <end position="265"/>
    </location>
</feature>
<dbReference type="AlphaFoldDB" id="A0A0V0QBE6"/>
<dbReference type="GO" id="GO:0000398">
    <property type="term" value="P:mRNA splicing, via spliceosome"/>
    <property type="evidence" value="ECO:0007669"/>
    <property type="project" value="InterPro"/>
</dbReference>
<keyword evidence="1 2" id="KW-0694">RNA-binding</keyword>
<dbReference type="OrthoDB" id="2573941at2759"/>
<dbReference type="GO" id="GO:0005686">
    <property type="term" value="C:U2 snRNP"/>
    <property type="evidence" value="ECO:0007669"/>
    <property type="project" value="TreeGrafter"/>
</dbReference>
<dbReference type="InterPro" id="IPR051847">
    <property type="entry name" value="RNA_proc/Spliceosome_comp"/>
</dbReference>